<dbReference type="Pfam" id="PF00078">
    <property type="entry name" value="RVT_1"/>
    <property type="match status" value="1"/>
</dbReference>
<keyword evidence="1" id="KW-0378">Hydrolase</keyword>
<dbReference type="GO" id="GO:0004190">
    <property type="term" value="F:aspartic-type endopeptidase activity"/>
    <property type="evidence" value="ECO:0007669"/>
    <property type="project" value="UniProtKB-KW"/>
</dbReference>
<dbReference type="InterPro" id="IPR053134">
    <property type="entry name" value="RNA-dir_DNA_polymerase"/>
</dbReference>
<dbReference type="PANTHER" id="PTHR24559">
    <property type="entry name" value="TRANSPOSON TY3-I GAG-POL POLYPROTEIN"/>
    <property type="match status" value="1"/>
</dbReference>
<dbReference type="SUPFAM" id="SSF50630">
    <property type="entry name" value="Acid proteases"/>
    <property type="match status" value="1"/>
</dbReference>
<dbReference type="CDD" id="cd01647">
    <property type="entry name" value="RT_LTR"/>
    <property type="match status" value="1"/>
</dbReference>
<dbReference type="GO" id="GO:0006508">
    <property type="term" value="P:proteolysis"/>
    <property type="evidence" value="ECO:0007669"/>
    <property type="project" value="InterPro"/>
</dbReference>
<keyword evidence="1" id="KW-0064">Aspartyl protease</keyword>
<accession>A0A9P6XVP9</accession>
<evidence type="ECO:0000313" key="5">
    <source>
        <dbReference type="Proteomes" id="UP000717996"/>
    </source>
</evidence>
<evidence type="ECO:0000313" key="4">
    <source>
        <dbReference type="EMBL" id="KAG1533598.1"/>
    </source>
</evidence>
<dbReference type="CDD" id="cd00303">
    <property type="entry name" value="retropepsin_like"/>
    <property type="match status" value="1"/>
</dbReference>
<dbReference type="AlphaFoldDB" id="A0A9P6XVP9"/>
<dbReference type="Gene3D" id="2.40.70.10">
    <property type="entry name" value="Acid Proteases"/>
    <property type="match status" value="1"/>
</dbReference>
<feature type="compositionally biased region" description="Basic residues" evidence="2">
    <location>
        <begin position="75"/>
        <end position="87"/>
    </location>
</feature>
<dbReference type="InterPro" id="IPR001969">
    <property type="entry name" value="Aspartic_peptidase_AS"/>
</dbReference>
<organism evidence="4 5">
    <name type="scientific">Rhizopus oryzae</name>
    <name type="common">Mucormycosis agent</name>
    <name type="synonym">Rhizopus arrhizus var. delemar</name>
    <dbReference type="NCBI Taxonomy" id="64495"/>
    <lineage>
        <taxon>Eukaryota</taxon>
        <taxon>Fungi</taxon>
        <taxon>Fungi incertae sedis</taxon>
        <taxon>Mucoromycota</taxon>
        <taxon>Mucoromycotina</taxon>
        <taxon>Mucoromycetes</taxon>
        <taxon>Mucorales</taxon>
        <taxon>Mucorineae</taxon>
        <taxon>Rhizopodaceae</taxon>
        <taxon>Rhizopus</taxon>
    </lineage>
</organism>
<dbReference type="PROSITE" id="PS50878">
    <property type="entry name" value="RT_POL"/>
    <property type="match status" value="1"/>
</dbReference>
<dbReference type="Gene3D" id="3.10.10.10">
    <property type="entry name" value="HIV Type 1 Reverse Transcriptase, subunit A, domain 1"/>
    <property type="match status" value="1"/>
</dbReference>
<dbReference type="InterPro" id="IPR043502">
    <property type="entry name" value="DNA/RNA_pol_sf"/>
</dbReference>
<feature type="domain" description="Reverse transcriptase" evidence="3">
    <location>
        <begin position="491"/>
        <end position="662"/>
    </location>
</feature>
<sequence>MGAPGPSGTLGGTVMPNGGVLQGVVAPPGYIGQNGNWVSANGIPAESGVHATGDRLFNNVASREVLPSGVMPNKPVKKRAPRKKARRLPVKLRGGRTIWDILDQCKADITATELIALDVKAQKDMVDGIRFLRENKRKLRKPADAMEVDQRTGVNRVEEAGSATNPAVVNVVDQDWETEDGLSDESSTDLSSMYFEDDASDDDQVSMTSDVDDGVAVYCYPYSLQRMRASSPLRGVVMIKGKPVEAVFDTGASVSVIGKGLADSLGLEPSGDSLPLTGFDNKKGPESPVVRDVPICIASKLRPEHMCVQPTGNDNLCLLGIPWFQAYGIEIDVVNSCVKIPTTSGIIKLQAYTTHLPNPVSSTMGGGMVLPVVDSSMSTTATMGSDRQVYMVDASQHHCDNYEEDLLPEGEPTKEEIKFDADNITMGVPEELVEVIDQYKNCFSEVSGLGRVKNYVMDVPLVPGATPIRSKPFRMSWQEEEALDAYLKELLDLDIIKPSNGLWTSPCFFIPKKDGTLRLVIDYRRLNKMIKQDAYPLPHIDDLLDAVGGATVFSTLDCTSGYHQLPLNPEHAERTGFVTKKGTFSFNVLPFGITTGCSQYQRMMNSVLSKYVGDFILIFLDDILVYSKTMEDHKVHLALLMEACQEVNLRLKRKKCRFGDSQ</sequence>
<proteinExistence type="predicted"/>
<gene>
    <name evidence="4" type="ORF">G6F51_012531</name>
</gene>
<dbReference type="PANTHER" id="PTHR24559:SF444">
    <property type="entry name" value="REVERSE TRANSCRIPTASE DOMAIN-CONTAINING PROTEIN"/>
    <property type="match status" value="1"/>
</dbReference>
<dbReference type="InterPro" id="IPR043128">
    <property type="entry name" value="Rev_trsase/Diguanyl_cyclase"/>
</dbReference>
<evidence type="ECO:0000259" key="3">
    <source>
        <dbReference type="PROSITE" id="PS50878"/>
    </source>
</evidence>
<evidence type="ECO:0000256" key="1">
    <source>
        <dbReference type="ARBA" id="ARBA00022750"/>
    </source>
</evidence>
<dbReference type="SUPFAM" id="SSF56672">
    <property type="entry name" value="DNA/RNA polymerases"/>
    <property type="match status" value="1"/>
</dbReference>
<protein>
    <recommendedName>
        <fullName evidence="3">Reverse transcriptase domain-containing protein</fullName>
    </recommendedName>
</protein>
<reference evidence="4" key="1">
    <citation type="journal article" date="2020" name="Microb. Genom.">
        <title>Genetic diversity of clinical and environmental Mucorales isolates obtained from an investigation of mucormycosis cases among solid organ transplant recipients.</title>
        <authorList>
            <person name="Nguyen M.H."/>
            <person name="Kaul D."/>
            <person name="Muto C."/>
            <person name="Cheng S.J."/>
            <person name="Richter R.A."/>
            <person name="Bruno V.M."/>
            <person name="Liu G."/>
            <person name="Beyhan S."/>
            <person name="Sundermann A.J."/>
            <person name="Mounaud S."/>
            <person name="Pasculle A.W."/>
            <person name="Nierman W.C."/>
            <person name="Driscoll E."/>
            <person name="Cumbie R."/>
            <person name="Clancy C.J."/>
            <person name="Dupont C.L."/>
        </authorList>
    </citation>
    <scope>NUCLEOTIDE SEQUENCE</scope>
    <source>
        <strain evidence="4">GL16</strain>
    </source>
</reference>
<dbReference type="InterPro" id="IPR021109">
    <property type="entry name" value="Peptidase_aspartic_dom_sf"/>
</dbReference>
<dbReference type="PROSITE" id="PS00141">
    <property type="entry name" value="ASP_PROTEASE"/>
    <property type="match status" value="1"/>
</dbReference>
<dbReference type="InterPro" id="IPR000477">
    <property type="entry name" value="RT_dom"/>
</dbReference>
<comment type="caution">
    <text evidence="4">The sequence shown here is derived from an EMBL/GenBank/DDBJ whole genome shotgun (WGS) entry which is preliminary data.</text>
</comment>
<dbReference type="Proteomes" id="UP000717996">
    <property type="component" value="Unassembled WGS sequence"/>
</dbReference>
<dbReference type="Pfam" id="PF13650">
    <property type="entry name" value="Asp_protease_2"/>
    <property type="match status" value="1"/>
</dbReference>
<dbReference type="EMBL" id="JAANIT010003749">
    <property type="protein sequence ID" value="KAG1533598.1"/>
    <property type="molecule type" value="Genomic_DNA"/>
</dbReference>
<evidence type="ECO:0000256" key="2">
    <source>
        <dbReference type="SAM" id="MobiDB-lite"/>
    </source>
</evidence>
<feature type="region of interest" description="Disordered" evidence="2">
    <location>
        <begin position="68"/>
        <end position="87"/>
    </location>
</feature>
<dbReference type="Gene3D" id="3.30.70.270">
    <property type="match status" value="1"/>
</dbReference>
<name>A0A9P6XVP9_RHIOR</name>
<keyword evidence="1" id="KW-0645">Protease</keyword>